<organism evidence="1 2">
    <name type="scientific">Nostoc paludosum FACHB-159</name>
    <dbReference type="NCBI Taxonomy" id="2692908"/>
    <lineage>
        <taxon>Bacteria</taxon>
        <taxon>Bacillati</taxon>
        <taxon>Cyanobacteriota</taxon>
        <taxon>Cyanophyceae</taxon>
        <taxon>Nostocales</taxon>
        <taxon>Nostocaceae</taxon>
        <taxon>Nostoc</taxon>
    </lineage>
</organism>
<protein>
    <submittedName>
        <fullName evidence="1">Uncharacterized protein</fullName>
    </submittedName>
</protein>
<proteinExistence type="predicted"/>
<dbReference type="Proteomes" id="UP000637383">
    <property type="component" value="Unassembled WGS sequence"/>
</dbReference>
<evidence type="ECO:0000313" key="1">
    <source>
        <dbReference type="EMBL" id="MBD2738983.1"/>
    </source>
</evidence>
<evidence type="ECO:0000313" key="2">
    <source>
        <dbReference type="Proteomes" id="UP000637383"/>
    </source>
</evidence>
<comment type="caution">
    <text evidence="1">The sequence shown here is derived from an EMBL/GenBank/DDBJ whole genome shotgun (WGS) entry which is preliminary data.</text>
</comment>
<accession>A0ABR8KLS1</accession>
<keyword evidence="2" id="KW-1185">Reference proteome</keyword>
<gene>
    <name evidence="1" type="ORF">H6H03_34825</name>
</gene>
<reference evidence="1 2" key="1">
    <citation type="journal article" date="2020" name="ISME J.">
        <title>Comparative genomics reveals insights into cyanobacterial evolution and habitat adaptation.</title>
        <authorList>
            <person name="Chen M.Y."/>
            <person name="Teng W.K."/>
            <person name="Zhao L."/>
            <person name="Hu C.X."/>
            <person name="Zhou Y.K."/>
            <person name="Han B.P."/>
            <person name="Song L.R."/>
            <person name="Shu W.S."/>
        </authorList>
    </citation>
    <scope>NUCLEOTIDE SEQUENCE [LARGE SCALE GENOMIC DNA]</scope>
    <source>
        <strain evidence="1 2">FACHB-159</strain>
    </source>
</reference>
<dbReference type="RefSeq" id="WP_190959493.1">
    <property type="nucleotide sequence ID" value="NZ_JACJTU010000064.1"/>
</dbReference>
<name>A0ABR8KLS1_9NOSO</name>
<sequence>MKQSQVYAQERERIINIAPEQYVKRSLAEELIKKSAYWYSHPSKHPVHAPNHFKHIYDPIGKAYAIINALRAEGEEISTPTRSDWKINFGGNTFLISKAVLRCQSTLLTFLDNAEVREILKLDELKHKLKMDVRKSVANYSGYEYEGYYSSFDGNHLIFGSQSISTEDFANVILSKVNVHRLFKSNQPSSSVTTILAASLSSKTSNKKVLSSQPSVVLPSQTICPYCSVKVKTTNFQSHTTGKCPKKPSL</sequence>
<dbReference type="EMBL" id="JACJTU010000064">
    <property type="protein sequence ID" value="MBD2738983.1"/>
    <property type="molecule type" value="Genomic_DNA"/>
</dbReference>